<comment type="caution">
    <text evidence="2">The sequence shown here is derived from an EMBL/GenBank/DDBJ whole genome shotgun (WGS) entry which is preliminary data.</text>
</comment>
<accession>A0A2T3KJI6</accession>
<feature type="region of interest" description="Disordered" evidence="1">
    <location>
        <begin position="72"/>
        <end position="91"/>
    </location>
</feature>
<feature type="region of interest" description="Disordered" evidence="1">
    <location>
        <begin position="189"/>
        <end position="219"/>
    </location>
</feature>
<dbReference type="Proteomes" id="UP000241426">
    <property type="component" value="Unassembled WGS sequence"/>
</dbReference>
<proteinExistence type="predicted"/>
<evidence type="ECO:0000313" key="2">
    <source>
        <dbReference type="EMBL" id="PSU99647.1"/>
    </source>
</evidence>
<evidence type="ECO:0000313" key="3">
    <source>
        <dbReference type="Proteomes" id="UP000241426"/>
    </source>
</evidence>
<protein>
    <submittedName>
        <fullName evidence="2">DUF3306 domain-containing protein</fullName>
    </submittedName>
</protein>
<dbReference type="InterPro" id="IPR021735">
    <property type="entry name" value="DUF3306"/>
</dbReference>
<dbReference type="EMBL" id="PYNF01000005">
    <property type="protein sequence ID" value="PSU99647.1"/>
    <property type="molecule type" value="Genomic_DNA"/>
</dbReference>
<gene>
    <name evidence="2" type="ORF">C9J27_08390</name>
</gene>
<evidence type="ECO:0000256" key="1">
    <source>
        <dbReference type="SAM" id="MobiDB-lite"/>
    </source>
</evidence>
<dbReference type="AlphaFoldDB" id="A0A2T3KJI6"/>
<reference evidence="2 3" key="1">
    <citation type="submission" date="2018-01" db="EMBL/GenBank/DDBJ databases">
        <title>Whole genome sequencing of Histamine producing bacteria.</title>
        <authorList>
            <person name="Butler K."/>
        </authorList>
    </citation>
    <scope>NUCLEOTIDE SEQUENCE [LARGE SCALE GENOMIC DNA]</scope>
    <source>
        <strain evidence="2 3">FS-7.2</strain>
    </source>
</reference>
<dbReference type="Pfam" id="PF11748">
    <property type="entry name" value="DUF3306"/>
    <property type="match status" value="1"/>
</dbReference>
<organism evidence="2 3">
    <name type="scientific">Photobacterium kishitanii</name>
    <dbReference type="NCBI Taxonomy" id="318456"/>
    <lineage>
        <taxon>Bacteria</taxon>
        <taxon>Pseudomonadati</taxon>
        <taxon>Pseudomonadota</taxon>
        <taxon>Gammaproteobacteria</taxon>
        <taxon>Vibrionales</taxon>
        <taxon>Vibrionaceae</taxon>
        <taxon>Photobacterium</taxon>
    </lineage>
</organism>
<feature type="compositionally biased region" description="Polar residues" evidence="1">
    <location>
        <begin position="209"/>
        <end position="219"/>
    </location>
</feature>
<sequence>MANYLNLNVNVAAIRKKDAQVATNFFQRWSNRKLTPSEKTESTITDTEAVDDSIIFESEHIETPENITIDEVTNPNSKHPSSVDSSTIPSSSVAEEPIIELTIDDADKVTYESGVASFMQQQVTKSVKKAALRKLFHSEEFNYISDMDDSTEDFSNMQGLAPEIASQMRGWINTATETATEQLKNDGISALTSTSSPTLDAVDPIAGGSTHSAVTDSELNTGGDNIVAATTDHSTVTHTAIESNDTEDDLLVNNLEAINPDDDALPTADLSLTPIINGHEHKS</sequence>
<feature type="compositionally biased region" description="Low complexity" evidence="1">
    <location>
        <begin position="82"/>
        <end position="91"/>
    </location>
</feature>
<name>A0A2T3KJI6_9GAMM</name>